<evidence type="ECO:0000259" key="11">
    <source>
        <dbReference type="Pfam" id="PF00593"/>
    </source>
</evidence>
<dbReference type="GO" id="GO:0009279">
    <property type="term" value="C:cell outer membrane"/>
    <property type="evidence" value="ECO:0007669"/>
    <property type="project" value="UniProtKB-SubCell"/>
</dbReference>
<dbReference type="Gene3D" id="2.170.130.10">
    <property type="entry name" value="TonB-dependent receptor, plug domain"/>
    <property type="match status" value="1"/>
</dbReference>
<evidence type="ECO:0000256" key="10">
    <source>
        <dbReference type="SAM" id="SignalP"/>
    </source>
</evidence>
<dbReference type="InterPro" id="IPR012910">
    <property type="entry name" value="Plug_dom"/>
</dbReference>
<dbReference type="InterPro" id="IPR008969">
    <property type="entry name" value="CarboxyPept-like_regulatory"/>
</dbReference>
<dbReference type="NCBIfam" id="TIGR04056">
    <property type="entry name" value="OMP_RagA_SusC"/>
    <property type="match status" value="1"/>
</dbReference>
<feature type="domain" description="TonB-dependent receptor-like beta-barrel" evidence="11">
    <location>
        <begin position="384"/>
        <end position="963"/>
    </location>
</feature>
<keyword evidence="10" id="KW-0732">Signal</keyword>
<feature type="domain" description="TonB-dependent receptor plug" evidence="12">
    <location>
        <begin position="119"/>
        <end position="226"/>
    </location>
</feature>
<accession>A0A2S1LIS6</accession>
<protein>
    <recommendedName>
        <fullName evidence="15">SusC/RagA family TonB-linked outer membrane protein</fullName>
    </recommendedName>
</protein>
<comment type="subcellular location">
    <subcellularLocation>
        <location evidence="1 8">Cell outer membrane</location>
        <topology evidence="1 8">Multi-pass membrane protein</topology>
    </subcellularLocation>
</comment>
<evidence type="ECO:0000256" key="2">
    <source>
        <dbReference type="ARBA" id="ARBA00022448"/>
    </source>
</evidence>
<keyword evidence="4 8" id="KW-0812">Transmembrane</keyword>
<feature type="signal peptide" evidence="10">
    <location>
        <begin position="1"/>
        <end position="29"/>
    </location>
</feature>
<evidence type="ECO:0000256" key="7">
    <source>
        <dbReference type="ARBA" id="ARBA00023237"/>
    </source>
</evidence>
<dbReference type="RefSeq" id="WP_108742282.1">
    <property type="nucleotide sequence ID" value="NZ_CP020918.1"/>
</dbReference>
<reference evidence="13 14" key="1">
    <citation type="submission" date="2017-04" db="EMBL/GenBank/DDBJ databases">
        <title>Compelte genome sequence of WV33.</title>
        <authorList>
            <person name="Lee P.C."/>
        </authorList>
    </citation>
    <scope>NUCLEOTIDE SEQUENCE [LARGE SCALE GENOMIC DNA]</scope>
    <source>
        <strain evidence="13 14">WV33</strain>
    </source>
</reference>
<dbReference type="Pfam" id="PF07715">
    <property type="entry name" value="Plug"/>
    <property type="match status" value="1"/>
</dbReference>
<keyword evidence="14" id="KW-1185">Reference proteome</keyword>
<evidence type="ECO:0000256" key="3">
    <source>
        <dbReference type="ARBA" id="ARBA00022452"/>
    </source>
</evidence>
<evidence type="ECO:0000256" key="9">
    <source>
        <dbReference type="RuleBase" id="RU003357"/>
    </source>
</evidence>
<dbReference type="InterPro" id="IPR036942">
    <property type="entry name" value="Beta-barrel_TonB_sf"/>
</dbReference>
<evidence type="ECO:0000256" key="4">
    <source>
        <dbReference type="ARBA" id="ARBA00022692"/>
    </source>
</evidence>
<organism evidence="13 14">
    <name type="scientific">Flavobacterium faecale</name>
    <dbReference type="NCBI Taxonomy" id="1355330"/>
    <lineage>
        <taxon>Bacteria</taxon>
        <taxon>Pseudomonadati</taxon>
        <taxon>Bacteroidota</taxon>
        <taxon>Flavobacteriia</taxon>
        <taxon>Flavobacteriales</taxon>
        <taxon>Flavobacteriaceae</taxon>
        <taxon>Flavobacterium</taxon>
    </lineage>
</organism>
<dbReference type="OrthoDB" id="9768177at2"/>
<evidence type="ECO:0000256" key="8">
    <source>
        <dbReference type="PROSITE-ProRule" id="PRU01360"/>
    </source>
</evidence>
<evidence type="ECO:0000313" key="14">
    <source>
        <dbReference type="Proteomes" id="UP000244527"/>
    </source>
</evidence>
<dbReference type="Gene3D" id="2.60.40.1120">
    <property type="entry name" value="Carboxypeptidase-like, regulatory domain"/>
    <property type="match status" value="1"/>
</dbReference>
<evidence type="ECO:0000259" key="12">
    <source>
        <dbReference type="Pfam" id="PF07715"/>
    </source>
</evidence>
<dbReference type="Pfam" id="PF13715">
    <property type="entry name" value="CarbopepD_reg_2"/>
    <property type="match status" value="1"/>
</dbReference>
<dbReference type="PROSITE" id="PS52016">
    <property type="entry name" value="TONB_DEPENDENT_REC_3"/>
    <property type="match status" value="1"/>
</dbReference>
<comment type="similarity">
    <text evidence="8 9">Belongs to the TonB-dependent receptor family.</text>
</comment>
<gene>
    <name evidence="13" type="ORF">FFWV33_18545</name>
</gene>
<dbReference type="FunFam" id="2.170.130.10:FF:000008">
    <property type="entry name" value="SusC/RagA family TonB-linked outer membrane protein"/>
    <property type="match status" value="1"/>
</dbReference>
<keyword evidence="6 8" id="KW-0472">Membrane</keyword>
<dbReference type="Proteomes" id="UP000244527">
    <property type="component" value="Chromosome"/>
</dbReference>
<evidence type="ECO:0000256" key="6">
    <source>
        <dbReference type="ARBA" id="ARBA00023136"/>
    </source>
</evidence>
<evidence type="ECO:0000313" key="13">
    <source>
        <dbReference type="EMBL" id="AWG23386.1"/>
    </source>
</evidence>
<evidence type="ECO:0000256" key="1">
    <source>
        <dbReference type="ARBA" id="ARBA00004571"/>
    </source>
</evidence>
<keyword evidence="2 8" id="KW-0813">Transport</keyword>
<dbReference type="NCBIfam" id="TIGR04057">
    <property type="entry name" value="SusC_RagA_signa"/>
    <property type="match status" value="1"/>
</dbReference>
<evidence type="ECO:0000256" key="5">
    <source>
        <dbReference type="ARBA" id="ARBA00023077"/>
    </source>
</evidence>
<sequence>MKNRISRYLKKSTYLGLFLTLMSVQEFYAQQVTGRVTDETSQGVPGVNVLKKGTSSGVSTDLDGKFTIAAKEGDVLLVSFIGYNPQSIKVGKSSTINVKLAPDVASLEEVVVIGYGTAKKKDVTGAVSQVTAKSFADQPVVRVEDALQGRASGVMVSKSSGAPGGEIKVRVRGVNSITGSNDPLVVIDGLIGGDLSSLNPNDIASMDVLKDASATAVYGVRGSNGVIVITTKKGSGKGKINVDYFTSIATIPKYLPTLADNVGDFARIENARRGTAFFTAADITAIEAQGGTNYQKEILRTGISKNLQISASGSEGKLRYFISGNYNNVEGIIINTNAEKFAARSNVEAQVNDKLKVGLNLFVNRFQNHNNFETFGSDQGSLIYKALTWDPTTPVYNANGEYNLRSTRSVASLNQNPVYTLDNSDFQQVQDLLNATFNLSYNISKDFTYSLVLGSAINNNSAQNYFVENNNNIPSAGFDTNKFTSYQMSNILTWHKEFGKHDLKITGVQEYNNSKNYINSFSGLNISLPKGYYFNQFADASSKKYASNFAQQELQSFMLRGEYIFNNNLSVTVTTRRDASSVFAKDNRVGYFPSAAVGYSLDEFLPKESFVHALKLRLGWGQVGNQNIGAYATDTRYNNVSYSFDGTTASPGIFLLNYGNKDLNWETTTQSNFGVDLGFQDRRGNLSVDVYKKNTTDLLLNNPLSGLDGGGGAGGSARGFITNNVGEVSNKGIDVNLGYDIFKNDDFTWNSNVSVSYVKNKVEKLSDGRTKIDGTFVAPGGQSRVLNVIELGQSLGQLYGATFLGTWKTEDVIPVSKTTGTPAGVPGQAKYVLDDNNNVAFGAIGNGTPKMFLGWNNSITYKNWNCNIFVQSVSGFDIYNMTQAGINGGAGDSRSFMSAEQVNQWTAANQTNVPTNSIFSNSSKFLENGNFIRLSNLNIGYTFKDVAGFKNTSLKVYASGQNLFLFTKYSGYDPENTTTRSTQGTSDVTAGINAGAFPTPRTYTLGLKFQL</sequence>
<dbReference type="InterPro" id="IPR023997">
    <property type="entry name" value="TonB-dep_OMP_SusC/RagA_CS"/>
</dbReference>
<dbReference type="Pfam" id="PF00593">
    <property type="entry name" value="TonB_dep_Rec_b-barrel"/>
    <property type="match status" value="1"/>
</dbReference>
<dbReference type="InterPro" id="IPR023996">
    <property type="entry name" value="TonB-dep_OMP_SusC/RagA"/>
</dbReference>
<keyword evidence="7 8" id="KW-0998">Cell outer membrane</keyword>
<evidence type="ECO:0008006" key="15">
    <source>
        <dbReference type="Google" id="ProtNLM"/>
    </source>
</evidence>
<keyword evidence="3 8" id="KW-1134">Transmembrane beta strand</keyword>
<feature type="chain" id="PRO_5015409778" description="SusC/RagA family TonB-linked outer membrane protein" evidence="10">
    <location>
        <begin position="30"/>
        <end position="1011"/>
    </location>
</feature>
<dbReference type="EMBL" id="CP020918">
    <property type="protein sequence ID" value="AWG23386.1"/>
    <property type="molecule type" value="Genomic_DNA"/>
</dbReference>
<dbReference type="InterPro" id="IPR000531">
    <property type="entry name" value="Beta-barrel_TonB"/>
</dbReference>
<dbReference type="SUPFAM" id="SSF49464">
    <property type="entry name" value="Carboxypeptidase regulatory domain-like"/>
    <property type="match status" value="1"/>
</dbReference>
<proteinExistence type="inferred from homology"/>
<dbReference type="InterPro" id="IPR039426">
    <property type="entry name" value="TonB-dep_rcpt-like"/>
</dbReference>
<dbReference type="Gene3D" id="2.40.170.20">
    <property type="entry name" value="TonB-dependent receptor, beta-barrel domain"/>
    <property type="match status" value="1"/>
</dbReference>
<name>A0A2S1LIS6_9FLAO</name>
<keyword evidence="5 9" id="KW-0798">TonB box</keyword>
<dbReference type="AlphaFoldDB" id="A0A2S1LIS6"/>
<dbReference type="KEGG" id="ffa:FFWV33_18545"/>
<dbReference type="SUPFAM" id="SSF56935">
    <property type="entry name" value="Porins"/>
    <property type="match status" value="1"/>
</dbReference>
<dbReference type="InterPro" id="IPR037066">
    <property type="entry name" value="Plug_dom_sf"/>
</dbReference>